<feature type="transmembrane region" description="Helical" evidence="7">
    <location>
        <begin position="389"/>
        <end position="408"/>
    </location>
</feature>
<dbReference type="InterPro" id="IPR013766">
    <property type="entry name" value="Thioredoxin_domain"/>
</dbReference>
<comment type="caution">
    <text evidence="9">The sequence shown here is derived from an EMBL/GenBank/DDBJ whole genome shotgun (WGS) entry which is preliminary data.</text>
</comment>
<keyword evidence="3 7" id="KW-0812">Transmembrane</keyword>
<dbReference type="Pfam" id="PF11412">
    <property type="entry name" value="DsbD_N"/>
    <property type="match status" value="1"/>
</dbReference>
<proteinExistence type="predicted"/>
<dbReference type="Proteomes" id="UP000218934">
    <property type="component" value="Unassembled WGS sequence"/>
</dbReference>
<dbReference type="GO" id="GO:0005886">
    <property type="term" value="C:plasma membrane"/>
    <property type="evidence" value="ECO:0007669"/>
    <property type="project" value="UniProtKB-SubCell"/>
</dbReference>
<sequence length="698" mass="72809">MSLRKNAPSAVAVRDILPLTVRALLALLLVLLGPAAAQAAHIAARLEAETLRPAPGSRVTLALSMVPERDWHGYWQNPGDAGAPADIAWTLPAGVKVGPMRYPVPQRLIVQGLMNYVYERPYALLMILDVPRGAKPGTPLKLAGKARWLACSPIICVPEQGMVAIDLIVGDGAVPPASRARFDGWRARLPLPLGQPASFEAKGGKVRLAIPFPKGRPVTNPYFYPATDGVIDYAAPQAISRKGDRLIVEMKASALGRPGAAIDGVIAIGPDRGLALTARPGKVPAAGVPIVAAGQDAPGGGWRTFALALGGALLGGVLLNLMPCVFPILSLKALSLARSGETDRQARIEAVAYAGGVILSCVALALALLALRAGGAAAGWGFQLQDPRMVFALLLLVTAISLNLAGLFELRAIGLGEALTRGQGATPAFWTGVLAALIATPCSGPFMAGAVGAALLLPPVGAVAIFAGLGFGLALPFLAIGFIPALRRLLPKPGAWMERLRHILAVPMFLTALGLAWVLGRQVGVDQLVVGLGAALLLGLALWWVGARQARGKRHSWAPLLPVAALAAALILFAPATTAPATASPAGAPGAEPFSEARLAALQTERKPVFLYFTADWCLTCKVNEQAAIERPVVRQAFAEAGIAVMVGDWTNGDPAIGRFLEAQGRSGVPLYLFYHRDGRIETLPQLLTPRLLTGLAA</sequence>
<evidence type="ECO:0000313" key="9">
    <source>
        <dbReference type="EMBL" id="PCE44358.1"/>
    </source>
</evidence>
<gene>
    <name evidence="9" type="ORF">COO09_01650</name>
</gene>
<comment type="subcellular location">
    <subcellularLocation>
        <location evidence="1">Cell membrane</location>
        <topology evidence="1">Multi-pass membrane protein</topology>
    </subcellularLocation>
</comment>
<protein>
    <submittedName>
        <fullName evidence="9">Thiol:disulfide interchange protein</fullName>
    </submittedName>
</protein>
<dbReference type="SUPFAM" id="SSF52833">
    <property type="entry name" value="Thioredoxin-like"/>
    <property type="match status" value="1"/>
</dbReference>
<evidence type="ECO:0000259" key="8">
    <source>
        <dbReference type="PROSITE" id="PS51352"/>
    </source>
</evidence>
<dbReference type="Pfam" id="PF02683">
    <property type="entry name" value="DsbD_TM"/>
    <property type="match status" value="1"/>
</dbReference>
<dbReference type="KEGG" id="rdi:CMV14_12265"/>
<evidence type="ECO:0000313" key="10">
    <source>
        <dbReference type="Proteomes" id="UP000218934"/>
    </source>
</evidence>
<dbReference type="OrthoDB" id="9811036at2"/>
<dbReference type="PANTHER" id="PTHR32234:SF3">
    <property type="entry name" value="SUPPRESSION OF COPPER SENSITIVITY PROTEIN"/>
    <property type="match status" value="1"/>
</dbReference>
<keyword evidence="10" id="KW-1185">Reference proteome</keyword>
<evidence type="ECO:0000256" key="1">
    <source>
        <dbReference type="ARBA" id="ARBA00004651"/>
    </source>
</evidence>
<dbReference type="InterPro" id="IPR028250">
    <property type="entry name" value="DsbDN"/>
</dbReference>
<feature type="transmembrane region" description="Helical" evidence="7">
    <location>
        <begin position="557"/>
        <end position="576"/>
    </location>
</feature>
<feature type="transmembrane region" description="Helical" evidence="7">
    <location>
        <begin position="463"/>
        <end position="483"/>
    </location>
</feature>
<dbReference type="InterPro" id="IPR035671">
    <property type="entry name" value="DsbD_gamma"/>
</dbReference>
<feature type="transmembrane region" description="Helical" evidence="7">
    <location>
        <begin position="525"/>
        <end position="545"/>
    </location>
</feature>
<name>A0A2A4G2V9_9SPHN</name>
<evidence type="ECO:0000256" key="2">
    <source>
        <dbReference type="ARBA" id="ARBA00022475"/>
    </source>
</evidence>
<feature type="transmembrane region" description="Helical" evidence="7">
    <location>
        <begin position="305"/>
        <end position="329"/>
    </location>
</feature>
<evidence type="ECO:0000256" key="7">
    <source>
        <dbReference type="SAM" id="Phobius"/>
    </source>
</evidence>
<feature type="transmembrane region" description="Helical" evidence="7">
    <location>
        <begin position="429"/>
        <end position="457"/>
    </location>
</feature>
<evidence type="ECO:0000256" key="6">
    <source>
        <dbReference type="ARBA" id="ARBA00023136"/>
    </source>
</evidence>
<dbReference type="GO" id="GO:0017004">
    <property type="term" value="P:cytochrome complex assembly"/>
    <property type="evidence" value="ECO:0007669"/>
    <property type="project" value="UniProtKB-KW"/>
</dbReference>
<keyword evidence="2" id="KW-1003">Cell membrane</keyword>
<feature type="transmembrane region" description="Helical" evidence="7">
    <location>
        <begin position="503"/>
        <end position="519"/>
    </location>
</feature>
<dbReference type="InterPro" id="IPR036249">
    <property type="entry name" value="Thioredoxin-like_sf"/>
</dbReference>
<evidence type="ECO:0000256" key="3">
    <source>
        <dbReference type="ARBA" id="ARBA00022692"/>
    </source>
</evidence>
<dbReference type="Gene3D" id="3.40.30.10">
    <property type="entry name" value="Glutaredoxin"/>
    <property type="match status" value="1"/>
</dbReference>
<dbReference type="EMBL" id="NWUF01000001">
    <property type="protein sequence ID" value="PCE44358.1"/>
    <property type="molecule type" value="Genomic_DNA"/>
</dbReference>
<evidence type="ECO:0000256" key="4">
    <source>
        <dbReference type="ARBA" id="ARBA00022748"/>
    </source>
</evidence>
<keyword evidence="4" id="KW-0201">Cytochrome c-type biogenesis</keyword>
<accession>A0A2A4G2V9</accession>
<evidence type="ECO:0000256" key="5">
    <source>
        <dbReference type="ARBA" id="ARBA00022989"/>
    </source>
</evidence>
<dbReference type="CDD" id="cd02953">
    <property type="entry name" value="DsbDgamma"/>
    <property type="match status" value="1"/>
</dbReference>
<dbReference type="Pfam" id="PF13899">
    <property type="entry name" value="Thioredoxin_7"/>
    <property type="match status" value="1"/>
</dbReference>
<feature type="transmembrane region" description="Helical" evidence="7">
    <location>
        <begin position="350"/>
        <end position="369"/>
    </location>
</feature>
<dbReference type="PANTHER" id="PTHR32234">
    <property type="entry name" value="THIOL:DISULFIDE INTERCHANGE PROTEIN DSBD"/>
    <property type="match status" value="1"/>
</dbReference>
<keyword evidence="6 7" id="KW-0472">Membrane</keyword>
<dbReference type="PROSITE" id="PS51352">
    <property type="entry name" value="THIOREDOXIN_2"/>
    <property type="match status" value="1"/>
</dbReference>
<dbReference type="InterPro" id="IPR003834">
    <property type="entry name" value="Cyt_c_assmbl_TM_dom"/>
</dbReference>
<keyword evidence="5 7" id="KW-1133">Transmembrane helix</keyword>
<organism evidence="9 10">
    <name type="scientific">Rhizorhabdus dicambivorans</name>
    <dbReference type="NCBI Taxonomy" id="1850238"/>
    <lineage>
        <taxon>Bacteria</taxon>
        <taxon>Pseudomonadati</taxon>
        <taxon>Pseudomonadota</taxon>
        <taxon>Alphaproteobacteria</taxon>
        <taxon>Sphingomonadales</taxon>
        <taxon>Sphingomonadaceae</taxon>
        <taxon>Rhizorhabdus</taxon>
    </lineage>
</organism>
<reference evidence="9 10" key="1">
    <citation type="submission" date="2017-09" db="EMBL/GenBank/DDBJ databases">
        <title>The Catabolism of 3,6-Dichlorosalicylic acid is Initiated by the Cytochrome P450 Monooxygenase DsmABC in Rhizorhabdus dicambivorans Ndbn-20.</title>
        <authorList>
            <person name="Na L."/>
        </authorList>
    </citation>
    <scope>NUCLEOTIDE SEQUENCE [LARGE SCALE GENOMIC DNA]</scope>
    <source>
        <strain evidence="9 10">Ndbn-20m</strain>
    </source>
</reference>
<dbReference type="AlphaFoldDB" id="A0A2A4G2V9"/>
<feature type="domain" description="Thioredoxin" evidence="8">
    <location>
        <begin position="573"/>
        <end position="698"/>
    </location>
</feature>
<dbReference type="GO" id="GO:0045454">
    <property type="term" value="P:cell redox homeostasis"/>
    <property type="evidence" value="ECO:0007669"/>
    <property type="project" value="TreeGrafter"/>
</dbReference>
<dbReference type="GO" id="GO:0015035">
    <property type="term" value="F:protein-disulfide reductase activity"/>
    <property type="evidence" value="ECO:0007669"/>
    <property type="project" value="TreeGrafter"/>
</dbReference>